<dbReference type="AlphaFoldDB" id="A0A4D9EJQ2"/>
<name>A0A4D9EJQ2_9SAUR</name>
<protein>
    <submittedName>
        <fullName evidence="1">Transmembrane protein 129</fullName>
    </submittedName>
</protein>
<keyword evidence="1" id="KW-0812">Transmembrane</keyword>
<evidence type="ECO:0000313" key="2">
    <source>
        <dbReference type="Proteomes" id="UP000297703"/>
    </source>
</evidence>
<reference evidence="1 2" key="1">
    <citation type="submission" date="2019-04" db="EMBL/GenBank/DDBJ databases">
        <title>Draft genome of the big-headed turtle Platysternon megacephalum.</title>
        <authorList>
            <person name="Gong S."/>
        </authorList>
    </citation>
    <scope>NUCLEOTIDE SEQUENCE [LARGE SCALE GENOMIC DNA]</scope>
    <source>
        <strain evidence="1">DO16091913</strain>
        <tissue evidence="1">Muscle</tissue>
    </source>
</reference>
<reference evidence="1 2" key="2">
    <citation type="submission" date="2019-04" db="EMBL/GenBank/DDBJ databases">
        <title>The genome sequence of big-headed turtle.</title>
        <authorList>
            <person name="Gong S."/>
        </authorList>
    </citation>
    <scope>NUCLEOTIDE SEQUENCE [LARGE SCALE GENOMIC DNA]</scope>
    <source>
        <strain evidence="1">DO16091913</strain>
        <tissue evidence="1">Muscle</tissue>
    </source>
</reference>
<dbReference type="Proteomes" id="UP000297703">
    <property type="component" value="Unassembled WGS sequence"/>
</dbReference>
<organism evidence="1 2">
    <name type="scientific">Platysternon megacephalum</name>
    <name type="common">big-headed turtle</name>
    <dbReference type="NCBI Taxonomy" id="55544"/>
    <lineage>
        <taxon>Eukaryota</taxon>
        <taxon>Metazoa</taxon>
        <taxon>Chordata</taxon>
        <taxon>Craniata</taxon>
        <taxon>Vertebrata</taxon>
        <taxon>Euteleostomi</taxon>
        <taxon>Archelosauria</taxon>
        <taxon>Testudinata</taxon>
        <taxon>Testudines</taxon>
        <taxon>Cryptodira</taxon>
        <taxon>Durocryptodira</taxon>
        <taxon>Testudinoidea</taxon>
        <taxon>Platysternidae</taxon>
        <taxon>Platysternon</taxon>
    </lineage>
</organism>
<comment type="caution">
    <text evidence="1">The sequence shown here is derived from an EMBL/GenBank/DDBJ whole genome shotgun (WGS) entry which is preliminary data.</text>
</comment>
<evidence type="ECO:0000313" key="1">
    <source>
        <dbReference type="EMBL" id="TFK10396.1"/>
    </source>
</evidence>
<dbReference type="EMBL" id="QXTE01000040">
    <property type="protein sequence ID" value="TFK10396.1"/>
    <property type="molecule type" value="Genomic_DNA"/>
</dbReference>
<sequence>MYLSPVTCSLVPLAKPQNLQFIQVVFSASSLTSLAYSPSILGSSHATYELTLLCQPFSWRLASVGPTLGKIALLTPNPVAPMEKCSPSLFVAADKSIYTYFQASQVVL</sequence>
<accession>A0A4D9EJQ2</accession>
<proteinExistence type="predicted"/>
<keyword evidence="2" id="KW-1185">Reference proteome</keyword>
<keyword evidence="1" id="KW-0472">Membrane</keyword>
<gene>
    <name evidence="1" type="ORF">DR999_PMT06314</name>
</gene>